<sequence>MTPILTRNCISLKEKERKIAIRVQFHQGQAQESHPTVSEQCYDYDESACELLFLLEYLVLFHAIHLLMKLQPCEKHDLKQGKHNSTGNPPTFFV</sequence>
<accession>A0A2P2MTT6</accession>
<organism evidence="1">
    <name type="scientific">Rhizophora mucronata</name>
    <name type="common">Asiatic mangrove</name>
    <dbReference type="NCBI Taxonomy" id="61149"/>
    <lineage>
        <taxon>Eukaryota</taxon>
        <taxon>Viridiplantae</taxon>
        <taxon>Streptophyta</taxon>
        <taxon>Embryophyta</taxon>
        <taxon>Tracheophyta</taxon>
        <taxon>Spermatophyta</taxon>
        <taxon>Magnoliopsida</taxon>
        <taxon>eudicotyledons</taxon>
        <taxon>Gunneridae</taxon>
        <taxon>Pentapetalae</taxon>
        <taxon>rosids</taxon>
        <taxon>fabids</taxon>
        <taxon>Malpighiales</taxon>
        <taxon>Rhizophoraceae</taxon>
        <taxon>Rhizophora</taxon>
    </lineage>
</organism>
<name>A0A2P2MTT6_RHIMU</name>
<reference evidence="1" key="1">
    <citation type="submission" date="2018-02" db="EMBL/GenBank/DDBJ databases">
        <title>Rhizophora mucronata_Transcriptome.</title>
        <authorList>
            <person name="Meera S.P."/>
            <person name="Sreeshan A."/>
            <person name="Augustine A."/>
        </authorList>
    </citation>
    <scope>NUCLEOTIDE SEQUENCE</scope>
    <source>
        <tissue evidence="1">Leaf</tissue>
    </source>
</reference>
<protein>
    <submittedName>
        <fullName evidence="1">Protein MON2 homolog isoform X1</fullName>
    </submittedName>
</protein>
<dbReference type="AlphaFoldDB" id="A0A2P2MTT6"/>
<dbReference type="EMBL" id="GGEC01053137">
    <property type="protein sequence ID" value="MBX33621.1"/>
    <property type="molecule type" value="Transcribed_RNA"/>
</dbReference>
<proteinExistence type="predicted"/>
<evidence type="ECO:0000313" key="1">
    <source>
        <dbReference type="EMBL" id="MBX33621.1"/>
    </source>
</evidence>